<evidence type="ECO:0000313" key="3">
    <source>
        <dbReference type="EMBL" id="CCE63681.1"/>
    </source>
</evidence>
<dbReference type="EMBL" id="HE612861">
    <property type="protein sequence ID" value="CCE63681.1"/>
    <property type="molecule type" value="Genomic_DNA"/>
</dbReference>
<dbReference type="GO" id="GO:0030234">
    <property type="term" value="F:enzyme regulator activity"/>
    <property type="evidence" value="ECO:0007669"/>
    <property type="project" value="EnsemblFungi"/>
</dbReference>
<dbReference type="GO" id="GO:0000142">
    <property type="term" value="C:cellular bud neck contractile ring"/>
    <property type="evidence" value="ECO:0007669"/>
    <property type="project" value="EnsemblFungi"/>
</dbReference>
<dbReference type="OrthoDB" id="270970at2759"/>
<dbReference type="InterPro" id="IPR000008">
    <property type="entry name" value="C2_dom"/>
</dbReference>
<feature type="compositionally biased region" description="Low complexity" evidence="1">
    <location>
        <begin position="442"/>
        <end position="454"/>
    </location>
</feature>
<dbReference type="HOGENOM" id="CLU_673016_0_0_1"/>
<feature type="compositionally biased region" description="Polar residues" evidence="1">
    <location>
        <begin position="351"/>
        <end position="378"/>
    </location>
</feature>
<dbReference type="PANTHER" id="PTHR47052">
    <property type="entry name" value="CONSERVED SERINE PROLINE-RICH PROTEIN (AFU_ORTHOLOGUE AFUA_2G01790)"/>
    <property type="match status" value="1"/>
</dbReference>
<dbReference type="Proteomes" id="UP000005666">
    <property type="component" value="Chromosome 6"/>
</dbReference>
<proteinExistence type="predicted"/>
<feature type="compositionally biased region" description="Polar residues" evidence="1">
    <location>
        <begin position="261"/>
        <end position="274"/>
    </location>
</feature>
<feature type="compositionally biased region" description="Basic and acidic residues" evidence="1">
    <location>
        <begin position="340"/>
        <end position="349"/>
    </location>
</feature>
<evidence type="ECO:0000313" key="4">
    <source>
        <dbReference type="Proteomes" id="UP000005666"/>
    </source>
</evidence>
<evidence type="ECO:0000259" key="2">
    <source>
        <dbReference type="PROSITE" id="PS50004"/>
    </source>
</evidence>
<dbReference type="AlphaFoldDB" id="G8BV99"/>
<feature type="compositionally biased region" description="Low complexity" evidence="1">
    <location>
        <begin position="245"/>
        <end position="260"/>
    </location>
</feature>
<feature type="region of interest" description="Disordered" evidence="1">
    <location>
        <begin position="243"/>
        <end position="281"/>
    </location>
</feature>
<dbReference type="GO" id="GO:0051276">
    <property type="term" value="P:chromosome organization"/>
    <property type="evidence" value="ECO:0007669"/>
    <property type="project" value="EnsemblFungi"/>
</dbReference>
<dbReference type="Gene3D" id="2.60.40.150">
    <property type="entry name" value="C2 domain"/>
    <property type="match status" value="1"/>
</dbReference>
<dbReference type="GO" id="GO:0032154">
    <property type="term" value="C:cleavage furrow"/>
    <property type="evidence" value="ECO:0007669"/>
    <property type="project" value="EnsemblFungi"/>
</dbReference>
<keyword evidence="4" id="KW-1185">Reference proteome</keyword>
<dbReference type="GO" id="GO:0044697">
    <property type="term" value="C:HICS complex"/>
    <property type="evidence" value="ECO:0007669"/>
    <property type="project" value="EnsemblFungi"/>
</dbReference>
<evidence type="ECO:0000256" key="1">
    <source>
        <dbReference type="SAM" id="MobiDB-lite"/>
    </source>
</evidence>
<dbReference type="STRING" id="1071381.G8BV99"/>
<dbReference type="InterPro" id="IPR035892">
    <property type="entry name" value="C2_domain_sf"/>
</dbReference>
<dbReference type="KEGG" id="tpf:TPHA_0F01990"/>
<dbReference type="GeneID" id="11535615"/>
<feature type="domain" description="C2" evidence="2">
    <location>
        <begin position="1"/>
        <end position="114"/>
    </location>
</feature>
<feature type="compositionally biased region" description="Low complexity" evidence="1">
    <location>
        <begin position="398"/>
        <end position="410"/>
    </location>
</feature>
<dbReference type="Pfam" id="PF00168">
    <property type="entry name" value="C2"/>
    <property type="match status" value="1"/>
</dbReference>
<dbReference type="InterPro" id="IPR052981">
    <property type="entry name" value="Ingression_C2_domain"/>
</dbReference>
<name>G8BV99_TETPH</name>
<organism evidence="3 4">
    <name type="scientific">Tetrapisispora phaffii (strain ATCC 24235 / CBS 4417 / NBRC 1672 / NRRL Y-8282 / UCD 70-5)</name>
    <name type="common">Yeast</name>
    <name type="synonym">Fabospora phaffii</name>
    <dbReference type="NCBI Taxonomy" id="1071381"/>
    <lineage>
        <taxon>Eukaryota</taxon>
        <taxon>Fungi</taxon>
        <taxon>Dikarya</taxon>
        <taxon>Ascomycota</taxon>
        <taxon>Saccharomycotina</taxon>
        <taxon>Saccharomycetes</taxon>
        <taxon>Saccharomycetales</taxon>
        <taxon>Saccharomycetaceae</taxon>
        <taxon>Tetrapisispora</taxon>
    </lineage>
</organism>
<accession>G8BV99</accession>
<dbReference type="RefSeq" id="XP_003686115.1">
    <property type="nucleotide sequence ID" value="XM_003686067.1"/>
</dbReference>
<dbReference type="eggNOG" id="ENOG502QSUF">
    <property type="taxonomic scope" value="Eukaryota"/>
</dbReference>
<reference evidence="3 4" key="1">
    <citation type="journal article" date="2011" name="Proc. Natl. Acad. Sci. U.S.A.">
        <title>Evolutionary erosion of yeast sex chromosomes by mating-type switching accidents.</title>
        <authorList>
            <person name="Gordon J.L."/>
            <person name="Armisen D."/>
            <person name="Proux-Wera E."/>
            <person name="Oheigeartaigh S.S."/>
            <person name="Byrne K.P."/>
            <person name="Wolfe K.H."/>
        </authorList>
    </citation>
    <scope>NUCLEOTIDE SEQUENCE [LARGE SCALE GENOMIC DNA]</scope>
    <source>
        <strain evidence="4">ATCC 24235 / CBS 4417 / NBRC 1672 / NRRL Y-8282 / UCD 70-5</strain>
    </source>
</reference>
<gene>
    <name evidence="3" type="primary">TPHA0F01990</name>
    <name evidence="3" type="ordered locus">TPHA_0F01990</name>
</gene>
<dbReference type="OMA" id="TRFHFAN"/>
<sequence>MLNQSIDNDQGMLTVFISKAKDLPNLNKLDKQDVTLRLRIAHMTRESEIQRRAGQTPIFNYLEKFQMTPDVQRVMHIELYCERKKKAPLPIGRCEVDLVNGMRADPKEGYCSWYELKREKNEFAGTIFIELTYTPILPRIHKSQDGHNTRRADASIAARPIPPLPHETQYTRAFRQEDVQTPPYLISITIYFAINRSSSRSPERYMHASNLRHATPSAFKNSNGSYYSSKSESVEVDEFINTERSNGSTNNNSISNFTSSVDTSTSMRSQESAGTTSTNTTDTRFHFANLRKLKEKINVFKNPLPSSELQNESNESPVDIEALQKAIGITSVESDNSDDEYLHSTDHDSYGGSNNYQRPQGHTRVSTKGSNRFYSEKTNVPELPQVPTAGHASRSPTNNSYENFSSRSSSVLPTLPELNHERSPRHRTPSKIHSPEIPQLPNSPRSRQHSQSPSRRPPPPNF</sequence>
<dbReference type="PROSITE" id="PS50004">
    <property type="entry name" value="C2"/>
    <property type="match status" value="1"/>
</dbReference>
<dbReference type="SUPFAM" id="SSF49562">
    <property type="entry name" value="C2 domain (Calcium/lipid-binding domain, CaLB)"/>
    <property type="match status" value="1"/>
</dbReference>
<dbReference type="PANTHER" id="PTHR47052:SF3">
    <property type="entry name" value="INGRESSION PROTEIN 1"/>
    <property type="match status" value="1"/>
</dbReference>
<feature type="region of interest" description="Disordered" evidence="1">
    <location>
        <begin position="332"/>
        <end position="462"/>
    </location>
</feature>
<protein>
    <recommendedName>
        <fullName evidence="2">C2 domain-containing protein</fullName>
    </recommendedName>
</protein>
<dbReference type="GO" id="GO:1990344">
    <property type="term" value="P:secondary cell septum biogenesis"/>
    <property type="evidence" value="ECO:0007669"/>
    <property type="project" value="EnsemblFungi"/>
</dbReference>